<dbReference type="EMBL" id="SULG01000086">
    <property type="protein sequence ID" value="TLD40690.1"/>
    <property type="molecule type" value="Genomic_DNA"/>
</dbReference>
<sequence>MKTVKHGEMRKEYRREDLGKGIRGKYFEEYKKGTNLVLLSPDVAAVFPDDALRSLMKIAQKTSGLTLKRPPVAKRKNVPDRQK</sequence>
<accession>A0A533QJF4</accession>
<reference evidence="2 3" key="1">
    <citation type="submission" date="2019-04" db="EMBL/GenBank/DDBJ databases">
        <title>Genome of a novel bacterium Candidatus Jettenia ecosi reconstructed from metagenome of an anammox bioreactor.</title>
        <authorList>
            <person name="Mardanov A.V."/>
            <person name="Beletsky A.V."/>
            <person name="Ravin N.V."/>
            <person name="Botchkova E.A."/>
            <person name="Litti Y.V."/>
            <person name="Nozhevnikova A.N."/>
        </authorList>
    </citation>
    <scope>NUCLEOTIDE SEQUENCE [LARGE SCALE GENOMIC DNA]</scope>
    <source>
        <strain evidence="2">J2</strain>
    </source>
</reference>
<dbReference type="AlphaFoldDB" id="A0A533QJF4"/>
<dbReference type="Proteomes" id="UP000319783">
    <property type="component" value="Unassembled WGS sequence"/>
</dbReference>
<proteinExistence type="predicted"/>
<evidence type="ECO:0000256" key="1">
    <source>
        <dbReference type="SAM" id="MobiDB-lite"/>
    </source>
</evidence>
<feature type="region of interest" description="Disordered" evidence="1">
    <location>
        <begin position="64"/>
        <end position="83"/>
    </location>
</feature>
<evidence type="ECO:0000313" key="2">
    <source>
        <dbReference type="EMBL" id="TLD40690.1"/>
    </source>
</evidence>
<evidence type="ECO:0000313" key="3">
    <source>
        <dbReference type="Proteomes" id="UP000319783"/>
    </source>
</evidence>
<protein>
    <submittedName>
        <fullName evidence="2">Uncharacterized protein</fullName>
    </submittedName>
</protein>
<name>A0A533QJF4_9BACT</name>
<organism evidence="2 3">
    <name type="scientific">Candidatus Jettenia ecosi</name>
    <dbReference type="NCBI Taxonomy" id="2494326"/>
    <lineage>
        <taxon>Bacteria</taxon>
        <taxon>Pseudomonadati</taxon>
        <taxon>Planctomycetota</taxon>
        <taxon>Candidatus Brocadiia</taxon>
        <taxon>Candidatus Brocadiales</taxon>
        <taxon>Candidatus Brocadiaceae</taxon>
        <taxon>Candidatus Jettenia</taxon>
    </lineage>
</organism>
<comment type="caution">
    <text evidence="2">The sequence shown here is derived from an EMBL/GenBank/DDBJ whole genome shotgun (WGS) entry which is preliminary data.</text>
</comment>
<gene>
    <name evidence="2" type="ORF">JETT_3058</name>
</gene>